<dbReference type="PANTHER" id="PTHR48122">
    <property type="entry name" value="CENTROMERE PROTEIN H"/>
    <property type="match status" value="1"/>
</dbReference>
<accession>A0A6A6P355</accession>
<dbReference type="GO" id="GO:0043515">
    <property type="term" value="F:kinetochore binding"/>
    <property type="evidence" value="ECO:0007669"/>
    <property type="project" value="TreeGrafter"/>
</dbReference>
<name>A0A6A6P355_9PEZI</name>
<dbReference type="Proteomes" id="UP000799766">
    <property type="component" value="Unassembled WGS sequence"/>
</dbReference>
<evidence type="ECO:0000313" key="10">
    <source>
        <dbReference type="EMBL" id="KAF2457903.1"/>
    </source>
</evidence>
<dbReference type="GO" id="GO:0000776">
    <property type="term" value="C:kinetochore"/>
    <property type="evidence" value="ECO:0007669"/>
    <property type="project" value="UniProtKB-KW"/>
</dbReference>
<feature type="domain" description="Centromere protein H C-terminal" evidence="9">
    <location>
        <begin position="37"/>
        <end position="245"/>
    </location>
</feature>
<dbReference type="PANTHER" id="PTHR48122:SF1">
    <property type="entry name" value="CENTROMERE PROTEIN H"/>
    <property type="match status" value="1"/>
</dbReference>
<evidence type="ECO:0000256" key="5">
    <source>
        <dbReference type="ARBA" id="ARBA00023242"/>
    </source>
</evidence>
<keyword evidence="3" id="KW-0158">Chromosome</keyword>
<keyword evidence="4" id="KW-0995">Kinetochore</keyword>
<reference evidence="10" key="1">
    <citation type="journal article" date="2020" name="Stud. Mycol.">
        <title>101 Dothideomycetes genomes: a test case for predicting lifestyles and emergence of pathogens.</title>
        <authorList>
            <person name="Haridas S."/>
            <person name="Albert R."/>
            <person name="Binder M."/>
            <person name="Bloem J."/>
            <person name="Labutti K."/>
            <person name="Salamov A."/>
            <person name="Andreopoulos B."/>
            <person name="Baker S."/>
            <person name="Barry K."/>
            <person name="Bills G."/>
            <person name="Bluhm B."/>
            <person name="Cannon C."/>
            <person name="Castanera R."/>
            <person name="Culley D."/>
            <person name="Daum C."/>
            <person name="Ezra D."/>
            <person name="Gonzalez J."/>
            <person name="Henrissat B."/>
            <person name="Kuo A."/>
            <person name="Liang C."/>
            <person name="Lipzen A."/>
            <person name="Lutzoni F."/>
            <person name="Magnuson J."/>
            <person name="Mondo S."/>
            <person name="Nolan M."/>
            <person name="Ohm R."/>
            <person name="Pangilinan J."/>
            <person name="Park H.-J."/>
            <person name="Ramirez L."/>
            <person name="Alfaro M."/>
            <person name="Sun H."/>
            <person name="Tritt A."/>
            <person name="Yoshinaga Y."/>
            <person name="Zwiers L.-H."/>
            <person name="Turgeon B."/>
            <person name="Goodwin S."/>
            <person name="Spatafora J."/>
            <person name="Crous P."/>
            <person name="Grigoriev I."/>
        </authorList>
    </citation>
    <scope>NUCLEOTIDE SEQUENCE</scope>
    <source>
        <strain evidence="10">ATCC 16933</strain>
    </source>
</reference>
<dbReference type="OrthoDB" id="2274804at2759"/>
<keyword evidence="8" id="KW-0175">Coiled coil</keyword>
<sequence length="248" mass="27689">MADDLLADAALRGTDEIADLVKTLRVDTVRLDEREQLILDLHDQLEELKLEQALLKSQRSKATSLGSSNVSDADLDDQIVIAEREVLEARAAYTLRNNIIRNVVITDPVIKAVHESAISTAAERRLGPLIKQRDTLAMLHASQASRLSSISTELLTSRKENRELNEANAQLARTVLDLADSLKPQEISQIEDATLRGELQQVEAKLKESRRVWRVMKSVVSGIIVGSGVNWTMDDDLRELVMDDEDEM</sequence>
<evidence type="ECO:0000256" key="6">
    <source>
        <dbReference type="ARBA" id="ARBA00023328"/>
    </source>
</evidence>
<keyword evidence="5" id="KW-0539">Nucleus</keyword>
<comment type="subcellular location">
    <subcellularLocation>
        <location evidence="2">Chromosome</location>
        <location evidence="2">Centromere</location>
        <location evidence="2">Kinetochore</location>
    </subcellularLocation>
    <subcellularLocation>
        <location evidence="1">Nucleus</location>
    </subcellularLocation>
</comment>
<dbReference type="GO" id="GO:0007052">
    <property type="term" value="P:mitotic spindle organization"/>
    <property type="evidence" value="ECO:0007669"/>
    <property type="project" value="TreeGrafter"/>
</dbReference>
<evidence type="ECO:0000259" key="9">
    <source>
        <dbReference type="Pfam" id="PF05837"/>
    </source>
</evidence>
<keyword evidence="6" id="KW-0137">Centromere</keyword>
<evidence type="ECO:0000256" key="2">
    <source>
        <dbReference type="ARBA" id="ARBA00004629"/>
    </source>
</evidence>
<dbReference type="InterPro" id="IPR008426">
    <property type="entry name" value="CENP-H_C"/>
</dbReference>
<evidence type="ECO:0000256" key="3">
    <source>
        <dbReference type="ARBA" id="ARBA00022454"/>
    </source>
</evidence>
<gene>
    <name evidence="10" type="ORF">BDY21DRAFT_303017</name>
</gene>
<dbReference type="GO" id="GO:0051382">
    <property type="term" value="P:kinetochore assembly"/>
    <property type="evidence" value="ECO:0007669"/>
    <property type="project" value="InterPro"/>
</dbReference>
<dbReference type="EMBL" id="MU001679">
    <property type="protein sequence ID" value="KAF2457903.1"/>
    <property type="molecule type" value="Genomic_DNA"/>
</dbReference>
<dbReference type="Pfam" id="PF05837">
    <property type="entry name" value="CENP-H"/>
    <property type="match status" value="1"/>
</dbReference>
<proteinExistence type="inferred from homology"/>
<evidence type="ECO:0000256" key="4">
    <source>
        <dbReference type="ARBA" id="ARBA00022838"/>
    </source>
</evidence>
<evidence type="ECO:0000313" key="11">
    <source>
        <dbReference type="Proteomes" id="UP000799766"/>
    </source>
</evidence>
<protein>
    <submittedName>
        <fullName evidence="10">Centromere protein H (CENP-H)-domain-containing protein</fullName>
    </submittedName>
</protein>
<evidence type="ECO:0000256" key="1">
    <source>
        <dbReference type="ARBA" id="ARBA00004123"/>
    </source>
</evidence>
<dbReference type="InterPro" id="IPR040034">
    <property type="entry name" value="CENP-H"/>
</dbReference>
<feature type="coiled-coil region" evidence="8">
    <location>
        <begin position="31"/>
        <end position="58"/>
    </location>
</feature>
<keyword evidence="11" id="KW-1185">Reference proteome</keyword>
<comment type="similarity">
    <text evidence="7">Belongs to the CENP-H/MCM16 family.</text>
</comment>
<dbReference type="GO" id="GO:0005634">
    <property type="term" value="C:nucleus"/>
    <property type="evidence" value="ECO:0007669"/>
    <property type="project" value="UniProtKB-SubCell"/>
</dbReference>
<evidence type="ECO:0000256" key="7">
    <source>
        <dbReference type="ARBA" id="ARBA00025735"/>
    </source>
</evidence>
<organism evidence="10 11">
    <name type="scientific">Lineolata rhizophorae</name>
    <dbReference type="NCBI Taxonomy" id="578093"/>
    <lineage>
        <taxon>Eukaryota</taxon>
        <taxon>Fungi</taxon>
        <taxon>Dikarya</taxon>
        <taxon>Ascomycota</taxon>
        <taxon>Pezizomycotina</taxon>
        <taxon>Dothideomycetes</taxon>
        <taxon>Dothideomycetes incertae sedis</taxon>
        <taxon>Lineolatales</taxon>
        <taxon>Lineolataceae</taxon>
        <taxon>Lineolata</taxon>
    </lineage>
</organism>
<dbReference type="AlphaFoldDB" id="A0A6A6P355"/>
<evidence type="ECO:0000256" key="8">
    <source>
        <dbReference type="SAM" id="Coils"/>
    </source>
</evidence>
<dbReference type="GO" id="GO:0007059">
    <property type="term" value="P:chromosome segregation"/>
    <property type="evidence" value="ECO:0007669"/>
    <property type="project" value="TreeGrafter"/>
</dbReference>